<organism evidence="1 2">
    <name type="scientific">Streptomyces achromogenes</name>
    <dbReference type="NCBI Taxonomy" id="67255"/>
    <lineage>
        <taxon>Bacteria</taxon>
        <taxon>Bacillati</taxon>
        <taxon>Actinomycetota</taxon>
        <taxon>Actinomycetes</taxon>
        <taxon>Kitasatosporales</taxon>
        <taxon>Streptomycetaceae</taxon>
        <taxon>Streptomyces</taxon>
    </lineage>
</organism>
<dbReference type="EMBL" id="JAUSYA010000001">
    <property type="protein sequence ID" value="MDQ0683660.1"/>
    <property type="molecule type" value="Genomic_DNA"/>
</dbReference>
<comment type="caution">
    <text evidence="1">The sequence shown here is derived from an EMBL/GenBank/DDBJ whole genome shotgun (WGS) entry which is preliminary data.</text>
</comment>
<evidence type="ECO:0000313" key="2">
    <source>
        <dbReference type="Proteomes" id="UP001243364"/>
    </source>
</evidence>
<keyword evidence="2" id="KW-1185">Reference proteome</keyword>
<protein>
    <submittedName>
        <fullName evidence="1">Uncharacterized protein YukE</fullName>
    </submittedName>
</protein>
<name>A0ABU0PZ22_STRAH</name>
<dbReference type="Proteomes" id="UP001243364">
    <property type="component" value="Unassembled WGS sequence"/>
</dbReference>
<reference evidence="1 2" key="1">
    <citation type="submission" date="2023-07" db="EMBL/GenBank/DDBJ databases">
        <title>Comparative genomics of wheat-associated soil bacteria to identify genetic determinants of phenazine resistance.</title>
        <authorList>
            <person name="Mouncey N."/>
        </authorList>
    </citation>
    <scope>NUCLEOTIDE SEQUENCE [LARGE SCALE GENOMIC DNA]</scope>
    <source>
        <strain evidence="1 2">W4I19-2</strain>
    </source>
</reference>
<proteinExistence type="predicted"/>
<gene>
    <name evidence="1" type="ORF">QFZ56_002623</name>
</gene>
<dbReference type="RefSeq" id="WP_307042644.1">
    <property type="nucleotide sequence ID" value="NZ_JAUSYA010000001.1"/>
</dbReference>
<accession>A0ABU0PZ22</accession>
<evidence type="ECO:0000313" key="1">
    <source>
        <dbReference type="EMBL" id="MDQ0683660.1"/>
    </source>
</evidence>
<sequence>MAHTFEELVNMQTAADEAHAQVVELGKSYGPPSQDGGWNEEQVAAYDEAWKRWRDLAAEAQAAVTGYAREQGEARHQVEAEVRKTVRHPELATPAE</sequence>